<dbReference type="EMBL" id="JBICZW010000023">
    <property type="protein sequence ID" value="MFG3192808.1"/>
    <property type="molecule type" value="Genomic_DNA"/>
</dbReference>
<organism evidence="2 3">
    <name type="scientific">Streptomyces omiyaensis</name>
    <dbReference type="NCBI Taxonomy" id="68247"/>
    <lineage>
        <taxon>Bacteria</taxon>
        <taxon>Bacillati</taxon>
        <taxon>Actinomycetota</taxon>
        <taxon>Actinomycetes</taxon>
        <taxon>Kitasatosporales</taxon>
        <taxon>Streptomycetaceae</taxon>
        <taxon>Streptomyces</taxon>
    </lineage>
</organism>
<feature type="region of interest" description="Disordered" evidence="1">
    <location>
        <begin position="183"/>
        <end position="212"/>
    </location>
</feature>
<sequence>MSAPGATTAALRVAGRAVAHCVTRPALAADHSPRPYLHPVTTLAGRAVTEVLPTDHVHHLGVSVAVPDVAGHNFWGGRTFVRDRGPVALDNHGVQRHDGFKLCDPDGFVEELSWTAGGERLLAEHRTVAAVALTDTAWALDLTFSAVNVSGRDLSIGSPATNGRPGAAYGGFFWRAPKEASAPRVFGPGTDGSGTGSGADGSGTDGSGTDGEAAVHGVRADWVAMAGDGWTLVFAGATPATRRDPWFVRAAEYPGVGSSLAHGERLALPAGETLVRRVVTVVADGRLDREGAAALVHRAVAP</sequence>
<dbReference type="Proteomes" id="UP001604282">
    <property type="component" value="Unassembled WGS sequence"/>
</dbReference>
<name>A0ABW7BZ70_9ACTN</name>
<evidence type="ECO:0000313" key="3">
    <source>
        <dbReference type="Proteomes" id="UP001604282"/>
    </source>
</evidence>
<evidence type="ECO:0000313" key="2">
    <source>
        <dbReference type="EMBL" id="MFG3192808.1"/>
    </source>
</evidence>
<dbReference type="Pfam" id="PF14100">
    <property type="entry name" value="DUF6807"/>
    <property type="match status" value="1"/>
</dbReference>
<proteinExistence type="predicted"/>
<dbReference type="InterPro" id="IPR029475">
    <property type="entry name" value="DUF6807"/>
</dbReference>
<protein>
    <submittedName>
        <fullName evidence="2">PmoA family protein</fullName>
    </submittedName>
</protein>
<dbReference type="RefSeq" id="WP_392884399.1">
    <property type="nucleotide sequence ID" value="NZ_JBICZW010000023.1"/>
</dbReference>
<keyword evidence="3" id="KW-1185">Reference proteome</keyword>
<feature type="compositionally biased region" description="Gly residues" evidence="1">
    <location>
        <begin position="189"/>
        <end position="209"/>
    </location>
</feature>
<comment type="caution">
    <text evidence="2">The sequence shown here is derived from an EMBL/GenBank/DDBJ whole genome shotgun (WGS) entry which is preliminary data.</text>
</comment>
<evidence type="ECO:0000256" key="1">
    <source>
        <dbReference type="SAM" id="MobiDB-lite"/>
    </source>
</evidence>
<reference evidence="2 3" key="1">
    <citation type="submission" date="2024-10" db="EMBL/GenBank/DDBJ databases">
        <title>The Natural Products Discovery Center: Release of the First 8490 Sequenced Strains for Exploring Actinobacteria Biosynthetic Diversity.</title>
        <authorList>
            <person name="Kalkreuter E."/>
            <person name="Kautsar S.A."/>
            <person name="Yang D."/>
            <person name="Bader C.D."/>
            <person name="Teijaro C.N."/>
            <person name="Fluegel L."/>
            <person name="Davis C.M."/>
            <person name="Simpson J.R."/>
            <person name="Lauterbach L."/>
            <person name="Steele A.D."/>
            <person name="Gui C."/>
            <person name="Meng S."/>
            <person name="Li G."/>
            <person name="Viehrig K."/>
            <person name="Ye F."/>
            <person name="Su P."/>
            <person name="Kiefer A.F."/>
            <person name="Nichols A."/>
            <person name="Cepeda A.J."/>
            <person name="Yan W."/>
            <person name="Fan B."/>
            <person name="Jiang Y."/>
            <person name="Adhikari A."/>
            <person name="Zheng C.-J."/>
            <person name="Schuster L."/>
            <person name="Cowan T.M."/>
            <person name="Smanski M.J."/>
            <person name="Chevrette M.G."/>
            <person name="De Carvalho L.P.S."/>
            <person name="Shen B."/>
        </authorList>
    </citation>
    <scope>NUCLEOTIDE SEQUENCE [LARGE SCALE GENOMIC DNA]</scope>
    <source>
        <strain evidence="2 3">NPDC048229</strain>
    </source>
</reference>
<gene>
    <name evidence="2" type="ORF">ACGFYS_28150</name>
</gene>
<accession>A0ABW7BZ70</accession>